<dbReference type="GO" id="GO:0030490">
    <property type="term" value="P:maturation of SSU-rRNA"/>
    <property type="evidence" value="ECO:0000318"/>
    <property type="project" value="GO_Central"/>
</dbReference>
<dbReference type="PANTHER" id="PTHR20426">
    <property type="entry name" value="RIBOSOME BIOGENESIS PROTEIN TSR3 HOMOLOG"/>
    <property type="match status" value="1"/>
</dbReference>
<dbReference type="HAMAP" id="MF_01116">
    <property type="entry name" value="TSR3"/>
    <property type="match status" value="1"/>
</dbReference>
<feature type="binding site" evidence="6">
    <location>
        <position position="122"/>
    </location>
    <ligand>
        <name>S-adenosyl-L-methionine</name>
        <dbReference type="ChEBI" id="CHEBI:59789"/>
    </ligand>
</feature>
<reference evidence="10" key="1">
    <citation type="submission" date="2009-12" db="EMBL/GenBank/DDBJ databases">
        <title>The Genome Sequence of Anolis carolinensis (Green Anole Lizard).</title>
        <authorList>
            <consortium name="The Genome Sequencing Platform"/>
            <person name="Di Palma F."/>
            <person name="Alfoldi J."/>
            <person name="Heiman D."/>
            <person name="Young S."/>
            <person name="Grabherr M."/>
            <person name="Johnson J."/>
            <person name="Lander E.S."/>
            <person name="Lindblad-Toh K."/>
        </authorList>
    </citation>
    <scope>NUCLEOTIDE SEQUENCE [LARGE SCALE GENOMIC DNA]</scope>
    <source>
        <strain evidence="10">JBL SC #1</strain>
    </source>
</reference>
<gene>
    <name evidence="10" type="primary">tsr3</name>
</gene>
<evidence type="ECO:0000259" key="9">
    <source>
        <dbReference type="Pfam" id="PF04068"/>
    </source>
</evidence>
<dbReference type="GO" id="GO:1904047">
    <property type="term" value="F:S-adenosyl-L-methionine binding"/>
    <property type="evidence" value="ECO:0007669"/>
    <property type="project" value="UniProtKB-UniRule"/>
</dbReference>
<accession>H9G7H6</accession>
<evidence type="ECO:0000259" key="8">
    <source>
        <dbReference type="Pfam" id="PF04034"/>
    </source>
</evidence>
<keyword evidence="1 6" id="KW-0963">Cytoplasm</keyword>
<feature type="binding site" evidence="6">
    <location>
        <position position="74"/>
    </location>
    <ligand>
        <name>S-adenosyl-L-methionine</name>
        <dbReference type="ChEBI" id="CHEBI:59789"/>
    </ligand>
</feature>
<keyword evidence="4 6" id="KW-0808">Transferase</keyword>
<dbReference type="GeneID" id="100561137"/>
<comment type="function">
    <text evidence="6">Aminocarboxypropyltransferase that catalyzes the aminocarboxypropyl transfer on pseudouridine at position 1248 (Psi1248) in 18S rRNA. It constitutes the last step in biosynthesis of the hypermodified N1-methyl-N3-(3-amino-3-carboxypropyl) pseudouridine (m1acp3-Psi) conserved in eukaryotic 18S rRNA.</text>
</comment>
<protein>
    <recommendedName>
        <fullName evidence="6">18S rRNA aminocarboxypropyltransferase</fullName>
        <ecNumber evidence="6">2.5.1.157</ecNumber>
    </recommendedName>
</protein>
<feature type="binding site" evidence="6">
    <location>
        <position position="160"/>
    </location>
    <ligand>
        <name>S-adenosyl-L-methionine</name>
        <dbReference type="ChEBI" id="CHEBI:59789"/>
    </ligand>
</feature>
<dbReference type="Proteomes" id="UP000001646">
    <property type="component" value="Unplaced"/>
</dbReference>
<proteinExistence type="inferred from homology"/>
<evidence type="ECO:0000256" key="5">
    <source>
        <dbReference type="ARBA" id="ARBA00022691"/>
    </source>
</evidence>
<dbReference type="GeneTree" id="ENSGT00390000014665"/>
<organism evidence="10 11">
    <name type="scientific">Anolis carolinensis</name>
    <name type="common">Green anole</name>
    <name type="synonym">American chameleon</name>
    <dbReference type="NCBI Taxonomy" id="28377"/>
    <lineage>
        <taxon>Eukaryota</taxon>
        <taxon>Metazoa</taxon>
        <taxon>Chordata</taxon>
        <taxon>Craniata</taxon>
        <taxon>Vertebrata</taxon>
        <taxon>Euteleostomi</taxon>
        <taxon>Lepidosauria</taxon>
        <taxon>Squamata</taxon>
        <taxon>Bifurcata</taxon>
        <taxon>Unidentata</taxon>
        <taxon>Episquamata</taxon>
        <taxon>Toxicofera</taxon>
        <taxon>Iguania</taxon>
        <taxon>Dactyloidae</taxon>
        <taxon>Anolis</taxon>
    </lineage>
</organism>
<dbReference type="Pfam" id="PF04068">
    <property type="entry name" value="Fer4_RLI"/>
    <property type="match status" value="1"/>
</dbReference>
<dbReference type="GO" id="GO:0000455">
    <property type="term" value="P:enzyme-directed rRNA pseudouridine synthesis"/>
    <property type="evidence" value="ECO:0007669"/>
    <property type="project" value="UniProtKB-UniRule"/>
</dbReference>
<dbReference type="InParanoid" id="H9G7H6"/>
<comment type="catalytic activity">
    <reaction evidence="6">
        <text>an N(1)-methylpseudouridine in rRNA + S-adenosyl-L-methionine = N(1)-methyl-N(3)-[(3S)-3-amino-3-carboxypropyl]pseudouridine in rRNA + S-methyl-5'-thioadenosine + H(+)</text>
        <dbReference type="Rhea" id="RHEA:63296"/>
        <dbReference type="Rhea" id="RHEA-COMP:11634"/>
        <dbReference type="Rhea" id="RHEA-COMP:16310"/>
        <dbReference type="ChEBI" id="CHEBI:15378"/>
        <dbReference type="ChEBI" id="CHEBI:17509"/>
        <dbReference type="ChEBI" id="CHEBI:59789"/>
        <dbReference type="ChEBI" id="CHEBI:74890"/>
        <dbReference type="ChEBI" id="CHEBI:146234"/>
        <dbReference type="EC" id="2.5.1.157"/>
    </reaction>
</comment>
<comment type="similarity">
    <text evidence="6">Belongs to the TDD superfamily. TSR3 family.</text>
</comment>
<keyword evidence="3 6" id="KW-0698">rRNA processing</keyword>
<reference evidence="10" key="3">
    <citation type="submission" date="2025-09" db="UniProtKB">
        <authorList>
            <consortium name="Ensembl"/>
        </authorList>
    </citation>
    <scope>IDENTIFICATION</scope>
</reference>
<feature type="compositionally biased region" description="Low complexity" evidence="7">
    <location>
        <begin position="37"/>
        <end position="54"/>
    </location>
</feature>
<dbReference type="KEGG" id="acs:100561137"/>
<feature type="region of interest" description="Disordered" evidence="7">
    <location>
        <begin position="1"/>
        <end position="54"/>
    </location>
</feature>
<dbReference type="GO" id="GO:0005737">
    <property type="term" value="C:cytoplasm"/>
    <property type="evidence" value="ECO:0007669"/>
    <property type="project" value="UniProtKB-SubCell"/>
</dbReference>
<evidence type="ECO:0000313" key="10">
    <source>
        <dbReference type="Ensembl" id="ENSACAP00000003326.3"/>
    </source>
</evidence>
<dbReference type="Pfam" id="PF04034">
    <property type="entry name" value="Ribo_biogen_C"/>
    <property type="match status" value="1"/>
</dbReference>
<dbReference type="NCBIfam" id="NF002621">
    <property type="entry name" value="PRK02287.1"/>
    <property type="match status" value="1"/>
</dbReference>
<dbReference type="Ensembl" id="ENSACAT00000003409.3">
    <property type="protein sequence ID" value="ENSACAP00000003326.3"/>
    <property type="gene ID" value="ENSACAG00000003434.3"/>
</dbReference>
<name>H9G7H6_ANOCA</name>
<dbReference type="CTD" id="115939"/>
<feature type="domain" description="RNase L inhibitor RLI-like possible metal-binding" evidence="9">
    <location>
        <begin position="63"/>
        <end position="92"/>
    </location>
</feature>
<feature type="binding site" evidence="6">
    <location>
        <position position="145"/>
    </location>
    <ligand>
        <name>S-adenosyl-L-methionine</name>
        <dbReference type="ChEBI" id="CHEBI:59789"/>
    </ligand>
</feature>
<keyword evidence="5 6" id="KW-0949">S-adenosyl-L-methionine</keyword>
<comment type="subcellular location">
    <subcellularLocation>
        <location evidence="6">Cytoplasm</location>
    </subcellularLocation>
</comment>
<dbReference type="EC" id="2.5.1.157" evidence="6"/>
<comment type="catalytic activity">
    <reaction evidence="6">
        <text>N(1)-methylpseudouridine(1248) in human 18S rRNA + S-adenosyl-L-methionine = N(1)-methyl-N(3)-[(3S)-3-amino-3-carboxypropyl]pseudouridine(1248) in human 18S rRNA + S-methyl-5'-thioadenosine + H(+)</text>
        <dbReference type="Rhea" id="RHEA:63292"/>
        <dbReference type="Rhea" id="RHEA-COMP:11639"/>
        <dbReference type="Rhea" id="RHEA-COMP:16308"/>
        <dbReference type="ChEBI" id="CHEBI:15378"/>
        <dbReference type="ChEBI" id="CHEBI:17509"/>
        <dbReference type="ChEBI" id="CHEBI:59789"/>
        <dbReference type="ChEBI" id="CHEBI:74890"/>
        <dbReference type="ChEBI" id="CHEBI:146234"/>
    </reaction>
</comment>
<dbReference type="InterPro" id="IPR007177">
    <property type="entry name" value="Tsr3_C"/>
</dbReference>
<dbReference type="InterPro" id="IPR022968">
    <property type="entry name" value="Tsr3-like"/>
</dbReference>
<evidence type="ECO:0000256" key="7">
    <source>
        <dbReference type="SAM" id="MobiDB-lite"/>
    </source>
</evidence>
<dbReference type="RefSeq" id="XP_008120071.1">
    <property type="nucleotide sequence ID" value="XM_008121864.2"/>
</dbReference>
<evidence type="ECO:0000256" key="6">
    <source>
        <dbReference type="HAMAP-Rule" id="MF_03146"/>
    </source>
</evidence>
<dbReference type="OrthoDB" id="10262062at2759"/>
<feature type="domain" description="16S/18S rRNA aminocarboxypropyltransferase Tsr3 C-terminal" evidence="8">
    <location>
        <begin position="96"/>
        <end position="222"/>
    </location>
</feature>
<evidence type="ECO:0000313" key="11">
    <source>
        <dbReference type="Proteomes" id="UP000001646"/>
    </source>
</evidence>
<evidence type="ECO:0000256" key="1">
    <source>
        <dbReference type="ARBA" id="ARBA00022490"/>
    </source>
</evidence>
<feature type="compositionally biased region" description="Acidic residues" evidence="7">
    <location>
        <begin position="262"/>
        <end position="273"/>
    </location>
</feature>
<keyword evidence="2 6" id="KW-0690">Ribosome biogenesis</keyword>
<evidence type="ECO:0000256" key="3">
    <source>
        <dbReference type="ARBA" id="ARBA00022552"/>
    </source>
</evidence>
<dbReference type="Bgee" id="ENSACAG00000003434">
    <property type="expression patterns" value="Expressed in skeletal muscle tissue and 13 other cell types or tissues"/>
</dbReference>
<dbReference type="AlphaFoldDB" id="H9G7H6"/>
<sequence length="309" mass="33241">MGRKRRPRGRRGGGGGAALEGFAAALAGSLEEEEGEQQQQQPGEEEASSASASGPCRPPLGLWELGQCDPRRCTGRRLARKGLVRALRVGRRFPGLVLSPSAHRYLSPADRPMVAQDGAAVIDCSWAKLEETPFAKMKGGCLRLLPYLVAANPVNYGRPWRLSCAEALAAALVIVGFSELATELLQTFKWGPVFLDLNRDLFERYAACAGEEEVLAVEREFLLKAQEKEEEDIDPFDVDSGKEFSNPNRPVGVSKAIHEDESSLEETSDEDGESGSSSSQEERDAPGALPREAGGPQDTAGEAAEGFAL</sequence>
<dbReference type="PANTHER" id="PTHR20426:SF0">
    <property type="entry name" value="18S RRNA AMINOCARBOXYPROPYLTRANSFERASE"/>
    <property type="match status" value="1"/>
</dbReference>
<feature type="compositionally biased region" description="Basic residues" evidence="7">
    <location>
        <begin position="1"/>
        <end position="11"/>
    </location>
</feature>
<evidence type="ECO:0000256" key="2">
    <source>
        <dbReference type="ARBA" id="ARBA00022517"/>
    </source>
</evidence>
<feature type="region of interest" description="Disordered" evidence="7">
    <location>
        <begin position="232"/>
        <end position="309"/>
    </location>
</feature>
<feature type="compositionally biased region" description="Low complexity" evidence="7">
    <location>
        <begin position="19"/>
        <end position="29"/>
    </location>
</feature>
<evidence type="ECO:0000256" key="4">
    <source>
        <dbReference type="ARBA" id="ARBA00022679"/>
    </source>
</evidence>
<reference evidence="10" key="2">
    <citation type="submission" date="2025-08" db="UniProtKB">
        <authorList>
            <consortium name="Ensembl"/>
        </authorList>
    </citation>
    <scope>IDENTIFICATION</scope>
</reference>
<keyword evidence="11" id="KW-1185">Reference proteome</keyword>
<dbReference type="InterPro" id="IPR007209">
    <property type="entry name" value="RNaseL-inhib-like_metal-bd_dom"/>
</dbReference>
<dbReference type="GO" id="GO:0106388">
    <property type="term" value="F:rRNA small subunit aminocarboxypropyltransferase activity"/>
    <property type="evidence" value="ECO:0007669"/>
    <property type="project" value="UniProtKB-EC"/>
</dbReference>